<feature type="chain" id="PRO_5042969960" evidence="4">
    <location>
        <begin position="21"/>
        <end position="94"/>
    </location>
</feature>
<keyword evidence="6" id="KW-1185">Reference proteome</keyword>
<feature type="signal peptide" evidence="4">
    <location>
        <begin position="1"/>
        <end position="20"/>
    </location>
</feature>
<reference evidence="5" key="2">
    <citation type="submission" date="2023-05" db="EMBL/GenBank/DDBJ databases">
        <authorList>
            <consortium name="Lawrence Berkeley National Laboratory"/>
            <person name="Steindorff A."/>
            <person name="Hensen N."/>
            <person name="Bonometti L."/>
            <person name="Westerberg I."/>
            <person name="Brannstrom I.O."/>
            <person name="Guillou S."/>
            <person name="Cros-Aarteil S."/>
            <person name="Calhoun S."/>
            <person name="Haridas S."/>
            <person name="Kuo A."/>
            <person name="Mondo S."/>
            <person name="Pangilinan J."/>
            <person name="Riley R."/>
            <person name="Labutti K."/>
            <person name="Andreopoulos B."/>
            <person name="Lipzen A."/>
            <person name="Chen C."/>
            <person name="Yanf M."/>
            <person name="Daum C."/>
            <person name="Ng V."/>
            <person name="Clum A."/>
            <person name="Ohm R."/>
            <person name="Martin F."/>
            <person name="Silar P."/>
            <person name="Natvig D."/>
            <person name="Lalanne C."/>
            <person name="Gautier V."/>
            <person name="Ament-Velasquez S.L."/>
            <person name="Kruys A."/>
            <person name="Hutchinson M.I."/>
            <person name="Powell A.J."/>
            <person name="Barry K."/>
            <person name="Miller A.N."/>
            <person name="Grigoriev I.V."/>
            <person name="Debuchy R."/>
            <person name="Gladieux P."/>
            <person name="Thoren M.H."/>
            <person name="Johannesson H."/>
        </authorList>
    </citation>
    <scope>NUCLEOTIDE SEQUENCE</scope>
    <source>
        <strain evidence="5">CBS 123565</strain>
    </source>
</reference>
<evidence type="ECO:0000313" key="6">
    <source>
        <dbReference type="Proteomes" id="UP001304895"/>
    </source>
</evidence>
<dbReference type="AlphaFoldDB" id="A0AAN6UF83"/>
<comment type="caution">
    <text evidence="5">The sequence shown here is derived from an EMBL/GenBank/DDBJ whole genome shotgun (WGS) entry which is preliminary data.</text>
</comment>
<keyword evidence="3" id="KW-1015">Disulfide bond</keyword>
<dbReference type="GO" id="GO:0005576">
    <property type="term" value="C:extracellular region"/>
    <property type="evidence" value="ECO:0007669"/>
    <property type="project" value="UniProtKB-SubCell"/>
</dbReference>
<dbReference type="InterPro" id="IPR011696">
    <property type="entry name" value="Huwentoxin-1"/>
</dbReference>
<reference evidence="5" key="1">
    <citation type="journal article" date="2023" name="Mol. Phylogenet. Evol.">
        <title>Genome-scale phylogeny and comparative genomics of the fungal order Sordariales.</title>
        <authorList>
            <person name="Hensen N."/>
            <person name="Bonometti L."/>
            <person name="Westerberg I."/>
            <person name="Brannstrom I.O."/>
            <person name="Guillou S."/>
            <person name="Cros-Aarteil S."/>
            <person name="Calhoun S."/>
            <person name="Haridas S."/>
            <person name="Kuo A."/>
            <person name="Mondo S."/>
            <person name="Pangilinan J."/>
            <person name="Riley R."/>
            <person name="LaButti K."/>
            <person name="Andreopoulos B."/>
            <person name="Lipzen A."/>
            <person name="Chen C."/>
            <person name="Yan M."/>
            <person name="Daum C."/>
            <person name="Ng V."/>
            <person name="Clum A."/>
            <person name="Steindorff A."/>
            <person name="Ohm R.A."/>
            <person name="Martin F."/>
            <person name="Silar P."/>
            <person name="Natvig D.O."/>
            <person name="Lalanne C."/>
            <person name="Gautier V."/>
            <person name="Ament-Velasquez S.L."/>
            <person name="Kruys A."/>
            <person name="Hutchinson M.I."/>
            <person name="Powell A.J."/>
            <person name="Barry K."/>
            <person name="Miller A.N."/>
            <person name="Grigoriev I.V."/>
            <person name="Debuchy R."/>
            <person name="Gladieux P."/>
            <person name="Hiltunen Thoren M."/>
            <person name="Johannesson H."/>
        </authorList>
    </citation>
    <scope>NUCLEOTIDE SEQUENCE</scope>
    <source>
        <strain evidence="5">CBS 123565</strain>
    </source>
</reference>
<comment type="subcellular location">
    <subcellularLocation>
        <location evidence="1">Secreted</location>
    </subcellularLocation>
</comment>
<dbReference type="GO" id="GO:0008200">
    <property type="term" value="F:ion channel inhibitor activity"/>
    <property type="evidence" value="ECO:0007669"/>
    <property type="project" value="InterPro"/>
</dbReference>
<accession>A0AAN6UF83</accession>
<dbReference type="EMBL" id="MU853422">
    <property type="protein sequence ID" value="KAK4131674.1"/>
    <property type="molecule type" value="Genomic_DNA"/>
</dbReference>
<evidence type="ECO:0000313" key="5">
    <source>
        <dbReference type="EMBL" id="KAK4131674.1"/>
    </source>
</evidence>
<evidence type="ECO:0000256" key="3">
    <source>
        <dbReference type="ARBA" id="ARBA00023157"/>
    </source>
</evidence>
<keyword evidence="4" id="KW-0732">Signal</keyword>
<keyword evidence="2" id="KW-0964">Secreted</keyword>
<dbReference type="Proteomes" id="UP001304895">
    <property type="component" value="Unassembled WGS sequence"/>
</dbReference>
<organism evidence="5 6">
    <name type="scientific">Trichocladium antarcticum</name>
    <dbReference type="NCBI Taxonomy" id="1450529"/>
    <lineage>
        <taxon>Eukaryota</taxon>
        <taxon>Fungi</taxon>
        <taxon>Dikarya</taxon>
        <taxon>Ascomycota</taxon>
        <taxon>Pezizomycotina</taxon>
        <taxon>Sordariomycetes</taxon>
        <taxon>Sordariomycetidae</taxon>
        <taxon>Sordariales</taxon>
        <taxon>Chaetomiaceae</taxon>
        <taxon>Trichocladium</taxon>
    </lineage>
</organism>
<dbReference type="Pfam" id="PF07740">
    <property type="entry name" value="Toxin_12"/>
    <property type="match status" value="1"/>
</dbReference>
<evidence type="ECO:0000256" key="4">
    <source>
        <dbReference type="SAM" id="SignalP"/>
    </source>
</evidence>
<proteinExistence type="predicted"/>
<evidence type="ECO:0000256" key="2">
    <source>
        <dbReference type="ARBA" id="ARBA00022525"/>
    </source>
</evidence>
<evidence type="ECO:0000256" key="1">
    <source>
        <dbReference type="ARBA" id="ARBA00004613"/>
    </source>
</evidence>
<sequence length="94" mass="9736">MKSSIQLLFLFLLGLVASAAIPLPTPHSRPRTARFAIAGFQEVCCSSVPPCAVDVTDGTQACHSVLTSCRAGADCCPGLECKTYDGDSFCVPGG</sequence>
<protein>
    <submittedName>
        <fullName evidence="5">Uncharacterized protein</fullName>
    </submittedName>
</protein>
<name>A0AAN6UF83_9PEZI</name>
<gene>
    <name evidence="5" type="ORF">BT67DRAFT_387527</name>
</gene>